<keyword evidence="2 11" id="KW-0812">Transmembrane</keyword>
<keyword evidence="5 11" id="KW-0472">Membrane</keyword>
<sequence length="288" mass="31954">MEKICFMSCLFLSLAVVVLPLKYSKIRVHTMPVLGVFEVAFMPVPNTMSYGFNASQAREVCESLNVAIASKKQVEKAHRSGLQTCRFGWTDEQIAVIPRINPSTACGQNRTGLIIWRASVTTLFDVFCFNSTALEIHLDATTSVEQAPGTSSSSPSTPFVRLPQSTHWTPFISPSLSPSMPPARPHQPVRPQPMSSTESSFGVVPAAVIITAVTVLLLIAFAALWRYRKSKNSIPLWKRESRKDCTETEVWKSTCEKKMNQAESEEERDRKNSNVSPSVDPETQTESV</sequence>
<feature type="compositionally biased region" description="Pro residues" evidence="10">
    <location>
        <begin position="179"/>
        <end position="191"/>
    </location>
</feature>
<accession>A0A9D3S1M8</accession>
<feature type="disulfide bond" evidence="9">
    <location>
        <begin position="85"/>
        <end position="106"/>
    </location>
</feature>
<name>A0A9D3S1M8_ANGAN</name>
<evidence type="ECO:0000256" key="5">
    <source>
        <dbReference type="ARBA" id="ARBA00023136"/>
    </source>
</evidence>
<dbReference type="Proteomes" id="UP001044222">
    <property type="component" value="Unassembled WGS sequence"/>
</dbReference>
<evidence type="ECO:0000256" key="3">
    <source>
        <dbReference type="ARBA" id="ARBA00022729"/>
    </source>
</evidence>
<evidence type="ECO:0000256" key="9">
    <source>
        <dbReference type="PROSITE-ProRule" id="PRU00323"/>
    </source>
</evidence>
<keyword evidence="15" id="KW-1185">Reference proteome</keyword>
<evidence type="ECO:0000256" key="11">
    <source>
        <dbReference type="SAM" id="Phobius"/>
    </source>
</evidence>
<comment type="subcellular location">
    <subcellularLocation>
        <location evidence="1">Membrane</location>
        <topology evidence="1">Single-pass membrane protein</topology>
    </subcellularLocation>
</comment>
<proteinExistence type="predicted"/>
<dbReference type="PANTHER" id="PTHR10225">
    <property type="entry name" value="HYALURONAN RECEPTOR"/>
    <property type="match status" value="1"/>
</dbReference>
<dbReference type="SUPFAM" id="SSF56436">
    <property type="entry name" value="C-type lectin-like"/>
    <property type="match status" value="1"/>
</dbReference>
<dbReference type="EMBL" id="JAFIRN010000005">
    <property type="protein sequence ID" value="KAG5849161.1"/>
    <property type="molecule type" value="Genomic_DNA"/>
</dbReference>
<evidence type="ECO:0000256" key="4">
    <source>
        <dbReference type="ARBA" id="ARBA00022989"/>
    </source>
</evidence>
<evidence type="ECO:0000313" key="14">
    <source>
        <dbReference type="EMBL" id="KAG5849161.1"/>
    </source>
</evidence>
<dbReference type="PRINTS" id="PR01265">
    <property type="entry name" value="LINKMODULE"/>
</dbReference>
<dbReference type="Gene3D" id="3.10.100.10">
    <property type="entry name" value="Mannose-Binding Protein A, subunit A"/>
    <property type="match status" value="1"/>
</dbReference>
<feature type="signal peptide" evidence="12">
    <location>
        <begin position="1"/>
        <end position="20"/>
    </location>
</feature>
<dbReference type="InterPro" id="IPR043210">
    <property type="entry name" value="CD44_antigen-like"/>
</dbReference>
<dbReference type="PANTHER" id="PTHR10225:SF2">
    <property type="entry name" value="LYMPHATIC VESSEL ENDOTHELIAL HYALURONIC ACID RECEPTOR 1"/>
    <property type="match status" value="1"/>
</dbReference>
<keyword evidence="3 12" id="KW-0732">Signal</keyword>
<evidence type="ECO:0000256" key="12">
    <source>
        <dbReference type="SAM" id="SignalP"/>
    </source>
</evidence>
<evidence type="ECO:0000256" key="1">
    <source>
        <dbReference type="ARBA" id="ARBA00004167"/>
    </source>
</evidence>
<dbReference type="PROSITE" id="PS50963">
    <property type="entry name" value="LINK_2"/>
    <property type="match status" value="1"/>
</dbReference>
<evidence type="ECO:0000256" key="10">
    <source>
        <dbReference type="SAM" id="MobiDB-lite"/>
    </source>
</evidence>
<evidence type="ECO:0000256" key="7">
    <source>
        <dbReference type="ARBA" id="ARBA00023170"/>
    </source>
</evidence>
<dbReference type="AlphaFoldDB" id="A0A9D3S1M8"/>
<evidence type="ECO:0000256" key="2">
    <source>
        <dbReference type="ARBA" id="ARBA00022692"/>
    </source>
</evidence>
<dbReference type="GO" id="GO:0005886">
    <property type="term" value="C:plasma membrane"/>
    <property type="evidence" value="ECO:0007669"/>
    <property type="project" value="TreeGrafter"/>
</dbReference>
<feature type="region of interest" description="Disordered" evidence="10">
    <location>
        <begin position="258"/>
        <end position="288"/>
    </location>
</feature>
<feature type="domain" description="Link" evidence="13">
    <location>
        <begin position="39"/>
        <end position="130"/>
    </location>
</feature>
<evidence type="ECO:0000256" key="8">
    <source>
        <dbReference type="ARBA" id="ARBA00023180"/>
    </source>
</evidence>
<dbReference type="SMART" id="SM00445">
    <property type="entry name" value="LINK"/>
    <property type="match status" value="1"/>
</dbReference>
<keyword evidence="4 11" id="KW-1133">Transmembrane helix</keyword>
<dbReference type="Pfam" id="PF00193">
    <property type="entry name" value="Xlink"/>
    <property type="match status" value="1"/>
</dbReference>
<dbReference type="InterPro" id="IPR000538">
    <property type="entry name" value="Link_dom"/>
</dbReference>
<dbReference type="PROSITE" id="PS01241">
    <property type="entry name" value="LINK_1"/>
    <property type="match status" value="1"/>
</dbReference>
<feature type="compositionally biased region" description="Polar residues" evidence="10">
    <location>
        <begin position="273"/>
        <end position="288"/>
    </location>
</feature>
<dbReference type="InterPro" id="IPR016186">
    <property type="entry name" value="C-type_lectin-like/link_sf"/>
</dbReference>
<dbReference type="GO" id="GO:0005540">
    <property type="term" value="F:hyaluronic acid binding"/>
    <property type="evidence" value="ECO:0007669"/>
    <property type="project" value="InterPro"/>
</dbReference>
<evidence type="ECO:0000313" key="15">
    <source>
        <dbReference type="Proteomes" id="UP001044222"/>
    </source>
</evidence>
<keyword evidence="6 9" id="KW-1015">Disulfide bond</keyword>
<organism evidence="14 15">
    <name type="scientific">Anguilla anguilla</name>
    <name type="common">European freshwater eel</name>
    <name type="synonym">Muraena anguilla</name>
    <dbReference type="NCBI Taxonomy" id="7936"/>
    <lineage>
        <taxon>Eukaryota</taxon>
        <taxon>Metazoa</taxon>
        <taxon>Chordata</taxon>
        <taxon>Craniata</taxon>
        <taxon>Vertebrata</taxon>
        <taxon>Euteleostomi</taxon>
        <taxon>Actinopterygii</taxon>
        <taxon>Neopterygii</taxon>
        <taxon>Teleostei</taxon>
        <taxon>Anguilliformes</taxon>
        <taxon>Anguillidae</taxon>
        <taxon>Anguilla</taxon>
    </lineage>
</organism>
<comment type="caution">
    <text evidence="9">Lacks conserved residue(s) required for the propagation of feature annotation.</text>
</comment>
<dbReference type="GO" id="GO:0007155">
    <property type="term" value="P:cell adhesion"/>
    <property type="evidence" value="ECO:0007669"/>
    <property type="project" value="InterPro"/>
</dbReference>
<reference evidence="14" key="1">
    <citation type="submission" date="2021-01" db="EMBL/GenBank/DDBJ databases">
        <title>A chromosome-scale assembly of European eel, Anguilla anguilla.</title>
        <authorList>
            <person name="Henkel C."/>
            <person name="Jong-Raadsen S.A."/>
            <person name="Dufour S."/>
            <person name="Weltzien F.-A."/>
            <person name="Palstra A.P."/>
            <person name="Pelster B."/>
            <person name="Spaink H.P."/>
            <person name="Van Den Thillart G.E."/>
            <person name="Jansen H."/>
            <person name="Zahm M."/>
            <person name="Klopp C."/>
            <person name="Cedric C."/>
            <person name="Louis A."/>
            <person name="Berthelot C."/>
            <person name="Parey E."/>
            <person name="Roest Crollius H."/>
            <person name="Montfort J."/>
            <person name="Robinson-Rechavi M."/>
            <person name="Bucao C."/>
            <person name="Bouchez O."/>
            <person name="Gislard M."/>
            <person name="Lluch J."/>
            <person name="Milhes M."/>
            <person name="Lampietro C."/>
            <person name="Lopez Roques C."/>
            <person name="Donnadieu C."/>
            <person name="Braasch I."/>
            <person name="Desvignes T."/>
            <person name="Postlethwait J."/>
            <person name="Bobe J."/>
            <person name="Guiguen Y."/>
            <person name="Dirks R."/>
        </authorList>
    </citation>
    <scope>NUCLEOTIDE SEQUENCE</scope>
    <source>
        <strain evidence="14">Tag_6206</strain>
        <tissue evidence="14">Liver</tissue>
    </source>
</reference>
<comment type="caution">
    <text evidence="14">The sequence shown here is derived from an EMBL/GenBank/DDBJ whole genome shotgun (WGS) entry which is preliminary data.</text>
</comment>
<keyword evidence="7" id="KW-0675">Receptor</keyword>
<feature type="transmembrane region" description="Helical" evidence="11">
    <location>
        <begin position="201"/>
        <end position="225"/>
    </location>
</feature>
<feature type="region of interest" description="Disordered" evidence="10">
    <location>
        <begin position="175"/>
        <end position="197"/>
    </location>
</feature>
<dbReference type="InterPro" id="IPR016187">
    <property type="entry name" value="CTDL_fold"/>
</dbReference>
<feature type="chain" id="PRO_5038339964" description="Link domain-containing protein" evidence="12">
    <location>
        <begin position="21"/>
        <end position="288"/>
    </location>
</feature>
<gene>
    <name evidence="14" type="ORF">ANANG_G00107050</name>
</gene>
<evidence type="ECO:0000256" key="6">
    <source>
        <dbReference type="ARBA" id="ARBA00023157"/>
    </source>
</evidence>
<keyword evidence="8" id="KW-0325">Glycoprotein</keyword>
<dbReference type="GO" id="GO:0004888">
    <property type="term" value="F:transmembrane signaling receptor activity"/>
    <property type="evidence" value="ECO:0007669"/>
    <property type="project" value="TreeGrafter"/>
</dbReference>
<protein>
    <recommendedName>
        <fullName evidence="13">Link domain-containing protein</fullName>
    </recommendedName>
</protein>
<evidence type="ECO:0000259" key="13">
    <source>
        <dbReference type="PROSITE" id="PS50963"/>
    </source>
</evidence>